<keyword evidence="8" id="KW-1185">Reference proteome</keyword>
<dbReference type="SUPFAM" id="SSF103473">
    <property type="entry name" value="MFS general substrate transporter"/>
    <property type="match status" value="1"/>
</dbReference>
<gene>
    <name evidence="7" type="ORF">PSYICH_LOCUS12151</name>
</gene>
<dbReference type="Pfam" id="PF00083">
    <property type="entry name" value="Sugar_tr"/>
    <property type="match status" value="2"/>
</dbReference>
<sequence length="387" mass="42709">MVLLPRIDSVYVPAGAASIIFFVAGTTCTWSSPEIPKLEDASENPFGRPITPYEISWISSLLALGAIFGPFMFGYLADKIGRKNTMLCVGVPFLVSYTLMAVGTVVEIFYLARALAGISLGGTFIVLPMYLSEIAESKNRGLISCAAGCSCCMGLLFTVCFGPYKPIGYFNAVMAMPPLIFLVLFGILGVESPIYLVKKQQSDKAELILKHLGRSPEMIKKDIIEMQAEYQVKEEPFNTLDFFTIGRKVCLVISGVGMVLTEGTLGLFCYFKHEQYDLSDITWIPIAALTTFIVFFNVGFGPLPWIIMAEMFSNKYKSFAIGFVATVAWVASFLVTKCFDVAVTSFGMDNVFFFCALCCFLSIIFTTIYLIETKGKSLQEIQELLSK</sequence>
<dbReference type="AlphaFoldDB" id="A0A9P0GFR0"/>
<protein>
    <recommendedName>
        <fullName evidence="6">Major facilitator superfamily (MFS) profile domain-containing protein</fullName>
    </recommendedName>
</protein>
<name>A0A9P0GFR0_9CUCU</name>
<evidence type="ECO:0000313" key="8">
    <source>
        <dbReference type="Proteomes" id="UP001153636"/>
    </source>
</evidence>
<feature type="transmembrane region" description="Helical" evidence="5">
    <location>
        <begin position="249"/>
        <end position="271"/>
    </location>
</feature>
<evidence type="ECO:0000313" key="7">
    <source>
        <dbReference type="EMBL" id="CAH1111904.1"/>
    </source>
</evidence>
<dbReference type="InterPro" id="IPR020846">
    <property type="entry name" value="MFS_dom"/>
</dbReference>
<evidence type="ECO:0000256" key="4">
    <source>
        <dbReference type="ARBA" id="ARBA00023136"/>
    </source>
</evidence>
<evidence type="ECO:0000256" key="1">
    <source>
        <dbReference type="ARBA" id="ARBA00004141"/>
    </source>
</evidence>
<accession>A0A9P0GFR0</accession>
<dbReference type="Proteomes" id="UP001153636">
    <property type="component" value="Chromosome 6"/>
</dbReference>
<feature type="transmembrane region" description="Helical" evidence="5">
    <location>
        <begin position="55"/>
        <end position="77"/>
    </location>
</feature>
<keyword evidence="4 5" id="KW-0472">Membrane</keyword>
<dbReference type="PANTHER" id="PTHR48021:SF47">
    <property type="entry name" value="GH17672P"/>
    <property type="match status" value="1"/>
</dbReference>
<evidence type="ECO:0000256" key="2">
    <source>
        <dbReference type="ARBA" id="ARBA00022692"/>
    </source>
</evidence>
<reference evidence="7" key="1">
    <citation type="submission" date="2022-01" db="EMBL/GenBank/DDBJ databases">
        <authorList>
            <person name="King R."/>
        </authorList>
    </citation>
    <scope>NUCLEOTIDE SEQUENCE</scope>
</reference>
<feature type="transmembrane region" description="Helical" evidence="5">
    <location>
        <begin position="84"/>
        <end position="102"/>
    </location>
</feature>
<dbReference type="OrthoDB" id="4142200at2759"/>
<feature type="transmembrane region" description="Helical" evidence="5">
    <location>
        <begin position="142"/>
        <end position="164"/>
    </location>
</feature>
<dbReference type="InterPro" id="IPR005828">
    <property type="entry name" value="MFS_sugar_transport-like"/>
</dbReference>
<evidence type="ECO:0000259" key="6">
    <source>
        <dbReference type="PROSITE" id="PS50850"/>
    </source>
</evidence>
<keyword evidence="2 5" id="KW-0812">Transmembrane</keyword>
<dbReference type="InterPro" id="IPR036259">
    <property type="entry name" value="MFS_trans_sf"/>
</dbReference>
<comment type="subcellular location">
    <subcellularLocation>
        <location evidence="1">Membrane</location>
        <topology evidence="1">Multi-pass membrane protein</topology>
    </subcellularLocation>
</comment>
<dbReference type="PROSITE" id="PS50850">
    <property type="entry name" value="MFS"/>
    <property type="match status" value="1"/>
</dbReference>
<dbReference type="InterPro" id="IPR005829">
    <property type="entry name" value="Sugar_transporter_CS"/>
</dbReference>
<evidence type="ECO:0000256" key="5">
    <source>
        <dbReference type="SAM" id="Phobius"/>
    </source>
</evidence>
<keyword evidence="3 5" id="KW-1133">Transmembrane helix</keyword>
<dbReference type="GO" id="GO:0016020">
    <property type="term" value="C:membrane"/>
    <property type="evidence" value="ECO:0007669"/>
    <property type="project" value="UniProtKB-SubCell"/>
</dbReference>
<proteinExistence type="predicted"/>
<feature type="transmembrane region" description="Helical" evidence="5">
    <location>
        <begin position="170"/>
        <end position="190"/>
    </location>
</feature>
<feature type="transmembrane region" description="Helical" evidence="5">
    <location>
        <begin position="351"/>
        <end position="371"/>
    </location>
</feature>
<feature type="transmembrane region" description="Helical" evidence="5">
    <location>
        <begin position="319"/>
        <end position="339"/>
    </location>
</feature>
<dbReference type="GO" id="GO:0022857">
    <property type="term" value="F:transmembrane transporter activity"/>
    <property type="evidence" value="ECO:0007669"/>
    <property type="project" value="InterPro"/>
</dbReference>
<feature type="transmembrane region" description="Helical" evidence="5">
    <location>
        <begin position="12"/>
        <end position="32"/>
    </location>
</feature>
<dbReference type="PANTHER" id="PTHR48021">
    <property type="match status" value="1"/>
</dbReference>
<dbReference type="InterPro" id="IPR050549">
    <property type="entry name" value="MFS_Trehalose_Transporter"/>
</dbReference>
<feature type="domain" description="Major facilitator superfamily (MFS) profile" evidence="6">
    <location>
        <begin position="1"/>
        <end position="374"/>
    </location>
</feature>
<dbReference type="EMBL" id="OV651818">
    <property type="protein sequence ID" value="CAH1111904.1"/>
    <property type="molecule type" value="Genomic_DNA"/>
</dbReference>
<organism evidence="7 8">
    <name type="scientific">Psylliodes chrysocephalus</name>
    <dbReference type="NCBI Taxonomy" id="3402493"/>
    <lineage>
        <taxon>Eukaryota</taxon>
        <taxon>Metazoa</taxon>
        <taxon>Ecdysozoa</taxon>
        <taxon>Arthropoda</taxon>
        <taxon>Hexapoda</taxon>
        <taxon>Insecta</taxon>
        <taxon>Pterygota</taxon>
        <taxon>Neoptera</taxon>
        <taxon>Endopterygota</taxon>
        <taxon>Coleoptera</taxon>
        <taxon>Polyphaga</taxon>
        <taxon>Cucujiformia</taxon>
        <taxon>Chrysomeloidea</taxon>
        <taxon>Chrysomelidae</taxon>
        <taxon>Galerucinae</taxon>
        <taxon>Alticini</taxon>
        <taxon>Psylliodes</taxon>
    </lineage>
</organism>
<dbReference type="Gene3D" id="1.20.1250.20">
    <property type="entry name" value="MFS general substrate transporter like domains"/>
    <property type="match status" value="2"/>
</dbReference>
<feature type="transmembrane region" description="Helical" evidence="5">
    <location>
        <begin position="283"/>
        <end position="307"/>
    </location>
</feature>
<dbReference type="PROSITE" id="PS00217">
    <property type="entry name" value="SUGAR_TRANSPORT_2"/>
    <property type="match status" value="1"/>
</dbReference>
<feature type="transmembrane region" description="Helical" evidence="5">
    <location>
        <begin position="108"/>
        <end position="130"/>
    </location>
</feature>
<evidence type="ECO:0000256" key="3">
    <source>
        <dbReference type="ARBA" id="ARBA00022989"/>
    </source>
</evidence>